<dbReference type="EMBL" id="JAGSGD010000003">
    <property type="protein sequence ID" value="MBR7621782.1"/>
    <property type="molecule type" value="Genomic_DNA"/>
</dbReference>
<feature type="domain" description="Histidine kinase" evidence="4">
    <location>
        <begin position="1"/>
        <end position="189"/>
    </location>
</feature>
<dbReference type="Gene3D" id="3.40.50.2300">
    <property type="match status" value="1"/>
</dbReference>
<evidence type="ECO:0000313" key="6">
    <source>
        <dbReference type="EMBL" id="MBR7621782.1"/>
    </source>
</evidence>
<organism evidence="6 7">
    <name type="scientific">Phenylobacterium glaciei</name>
    <dbReference type="NCBI Taxonomy" id="2803784"/>
    <lineage>
        <taxon>Bacteria</taxon>
        <taxon>Pseudomonadati</taxon>
        <taxon>Pseudomonadota</taxon>
        <taxon>Alphaproteobacteria</taxon>
        <taxon>Caulobacterales</taxon>
        <taxon>Caulobacteraceae</taxon>
        <taxon>Phenylobacterium</taxon>
    </lineage>
</organism>
<dbReference type="SMART" id="SM00387">
    <property type="entry name" value="HATPase_c"/>
    <property type="match status" value="1"/>
</dbReference>
<dbReference type="SUPFAM" id="SSF55874">
    <property type="entry name" value="ATPase domain of HSP90 chaperone/DNA topoisomerase II/histidine kinase"/>
    <property type="match status" value="1"/>
</dbReference>
<dbReference type="Pfam" id="PF02518">
    <property type="entry name" value="HATPase_c"/>
    <property type="match status" value="1"/>
</dbReference>
<dbReference type="InterPro" id="IPR004358">
    <property type="entry name" value="Sig_transdc_His_kin-like_C"/>
</dbReference>
<dbReference type="GO" id="GO:0000160">
    <property type="term" value="P:phosphorelay signal transduction system"/>
    <property type="evidence" value="ECO:0007669"/>
    <property type="project" value="InterPro"/>
</dbReference>
<keyword evidence="7" id="KW-1185">Reference proteome</keyword>
<sequence length="334" mass="36376">MALQGAQRAAGLTARLLAFARRQPLNPTRLQINAVVRDLTDLLHRTLGEQVELETVLSSRVWVIEADQNQLESALVNLAVNARDAMPEGGKLTIETDNTELDERYAETDAEVIPGQYVVVAVSDCGEGMSKETLDRVFEPFFTTKEVGKGTGLGLSMVYGFVKQSGGHVTIYSEPGMGTTVKLYFPRFYGETEAIEAIPESAMPRGTLEDIVLVVEDNDEVRSFSTEALRDLGYGVLEVADAEAALEILRSDAEISLLFTDVVLPGKSGRVLSDMARTIRPDLPVLFTTGYSRNAIVHNGRLDPGVQLLGKPFTTAQLATRVRDVLDKGSKSKS</sequence>
<dbReference type="CDD" id="cd18161">
    <property type="entry name" value="REC_hyHK_blue-like"/>
    <property type="match status" value="1"/>
</dbReference>
<evidence type="ECO:0000256" key="3">
    <source>
        <dbReference type="PROSITE-ProRule" id="PRU00169"/>
    </source>
</evidence>
<comment type="catalytic activity">
    <reaction evidence="1">
        <text>ATP + protein L-histidine = ADP + protein N-phospho-L-histidine.</text>
        <dbReference type="EC" id="2.7.13.3"/>
    </reaction>
</comment>
<evidence type="ECO:0000256" key="1">
    <source>
        <dbReference type="ARBA" id="ARBA00000085"/>
    </source>
</evidence>
<dbReference type="GO" id="GO:0004673">
    <property type="term" value="F:protein histidine kinase activity"/>
    <property type="evidence" value="ECO:0007669"/>
    <property type="project" value="UniProtKB-EC"/>
</dbReference>
<dbReference type="CDD" id="cd16919">
    <property type="entry name" value="HATPase_CckA-like"/>
    <property type="match status" value="1"/>
</dbReference>
<evidence type="ECO:0000256" key="2">
    <source>
        <dbReference type="ARBA" id="ARBA00012438"/>
    </source>
</evidence>
<dbReference type="Pfam" id="PF00072">
    <property type="entry name" value="Response_reg"/>
    <property type="match status" value="1"/>
</dbReference>
<dbReference type="Proteomes" id="UP000622580">
    <property type="component" value="Unassembled WGS sequence"/>
</dbReference>
<dbReference type="InterPro" id="IPR003594">
    <property type="entry name" value="HATPase_dom"/>
</dbReference>
<dbReference type="InterPro" id="IPR036890">
    <property type="entry name" value="HATPase_C_sf"/>
</dbReference>
<gene>
    <name evidence="6" type="ORF">JKL49_20495</name>
</gene>
<comment type="caution">
    <text evidence="6">The sequence shown here is derived from an EMBL/GenBank/DDBJ whole genome shotgun (WGS) entry which is preliminary data.</text>
</comment>
<feature type="domain" description="Response regulatory" evidence="5">
    <location>
        <begin position="211"/>
        <end position="326"/>
    </location>
</feature>
<dbReference type="SUPFAM" id="SSF52172">
    <property type="entry name" value="CheY-like"/>
    <property type="match status" value="1"/>
</dbReference>
<dbReference type="PANTHER" id="PTHR43065">
    <property type="entry name" value="SENSOR HISTIDINE KINASE"/>
    <property type="match status" value="1"/>
</dbReference>
<reference evidence="6" key="1">
    <citation type="submission" date="2021-04" db="EMBL/GenBank/DDBJ databases">
        <title>Draft genome assembly of strain Phenylobacterium sp. 20VBR1 using MiniION and Illumina platforms.</title>
        <authorList>
            <person name="Thomas F.A."/>
            <person name="Krishnan K.P."/>
            <person name="Sinha R.K."/>
        </authorList>
    </citation>
    <scope>NUCLEOTIDE SEQUENCE</scope>
    <source>
        <strain evidence="6">20VBR1</strain>
    </source>
</reference>
<dbReference type="InterPro" id="IPR001789">
    <property type="entry name" value="Sig_transdc_resp-reg_receiver"/>
</dbReference>
<dbReference type="InterPro" id="IPR011006">
    <property type="entry name" value="CheY-like_superfamily"/>
</dbReference>
<dbReference type="AlphaFoldDB" id="A0A941HYV0"/>
<feature type="modified residue" description="4-aspartylphosphate" evidence="3">
    <location>
        <position position="261"/>
    </location>
</feature>
<name>A0A941HYV0_9CAUL</name>
<protein>
    <recommendedName>
        <fullName evidence="2">histidine kinase</fullName>
        <ecNumber evidence="2">2.7.13.3</ecNumber>
    </recommendedName>
</protein>
<dbReference type="PRINTS" id="PR00344">
    <property type="entry name" value="BCTRLSENSOR"/>
</dbReference>
<accession>A0A941HYV0</accession>
<proteinExistence type="predicted"/>
<dbReference type="PANTHER" id="PTHR43065:SF49">
    <property type="entry name" value="HISTIDINE KINASE"/>
    <property type="match status" value="1"/>
</dbReference>
<evidence type="ECO:0000259" key="5">
    <source>
        <dbReference type="PROSITE" id="PS50110"/>
    </source>
</evidence>
<dbReference type="SMART" id="SM00448">
    <property type="entry name" value="REC"/>
    <property type="match status" value="1"/>
</dbReference>
<dbReference type="PROSITE" id="PS50109">
    <property type="entry name" value="HIS_KIN"/>
    <property type="match status" value="1"/>
</dbReference>
<keyword evidence="3" id="KW-0597">Phosphoprotein</keyword>
<dbReference type="InterPro" id="IPR005467">
    <property type="entry name" value="His_kinase_dom"/>
</dbReference>
<dbReference type="Gene3D" id="3.30.565.10">
    <property type="entry name" value="Histidine kinase-like ATPase, C-terminal domain"/>
    <property type="match status" value="1"/>
</dbReference>
<evidence type="ECO:0000313" key="7">
    <source>
        <dbReference type="Proteomes" id="UP000622580"/>
    </source>
</evidence>
<evidence type="ECO:0000259" key="4">
    <source>
        <dbReference type="PROSITE" id="PS50109"/>
    </source>
</evidence>
<dbReference type="PROSITE" id="PS50110">
    <property type="entry name" value="RESPONSE_REGULATORY"/>
    <property type="match status" value="1"/>
</dbReference>
<dbReference type="EC" id="2.7.13.3" evidence="2"/>